<feature type="region of interest" description="Disordered" evidence="1">
    <location>
        <begin position="401"/>
        <end position="429"/>
    </location>
</feature>
<name>A0ABN9QQI5_9DINO</name>
<protein>
    <recommendedName>
        <fullName evidence="5">AB hydrolase-1 domain-containing protein</fullName>
    </recommendedName>
</protein>
<feature type="region of interest" description="Disordered" evidence="1">
    <location>
        <begin position="341"/>
        <end position="374"/>
    </location>
</feature>
<dbReference type="SUPFAM" id="SSF53474">
    <property type="entry name" value="alpha/beta-Hydrolases"/>
    <property type="match status" value="1"/>
</dbReference>
<sequence length="506" mass="53505">MLGRGGAVVARPAGHGGHRLLARVRIGGVLVLGARMGPLEIVACGTMLLPVLAVVGAGVGVVAGLMVGLTLGVAAAPLTLGFSMVLSPMSWIWLGAALGAFGACTCGARLCVLWVENALLYHPRPYYDGDPEEGVLYLGGEPYELEWVCCPLPVPRGPGGQPGGASPAPELHRSLLLRPQKWGASVMWVVFGGNAMLASDWYPFCNQLCRLQGRRGGASAAFLLFDFPGYGGNPGRTSPAATLTASLCSLRAALARFDAGPPEVNLLGHSLGAAAAAQLAAHLAITGAPAGRLVLSAPFTSIPHVAVHLLQRAAGFVWQRAAPPRLRRPCSATARTDLSRRLGRPPAGFWSRGLPRSRPTAGATSRPCVRPPARAGRWASSTARRTCWCRPAWAASFTTRRARPPSTLPPVGGSAAPRGSCCSMGGPPQRRRLRRRVRSVASWRCPERTTATRCCSAPPVVQSSWASCEVAGSARWLIQVLLRSCSHLDFPRPHIQLPWLLRHPCL</sequence>
<dbReference type="InterPro" id="IPR029058">
    <property type="entry name" value="AB_hydrolase_fold"/>
</dbReference>
<feature type="transmembrane region" description="Helical" evidence="2">
    <location>
        <begin position="49"/>
        <end position="71"/>
    </location>
</feature>
<evidence type="ECO:0000256" key="1">
    <source>
        <dbReference type="SAM" id="MobiDB-lite"/>
    </source>
</evidence>
<proteinExistence type="predicted"/>
<gene>
    <name evidence="3" type="ORF">PCOR1329_LOCUS12546</name>
</gene>
<keyword evidence="2" id="KW-1133">Transmembrane helix</keyword>
<feature type="transmembrane region" description="Helical" evidence="2">
    <location>
        <begin position="182"/>
        <end position="202"/>
    </location>
</feature>
<comment type="caution">
    <text evidence="3">The sequence shown here is derived from an EMBL/GenBank/DDBJ whole genome shotgun (WGS) entry which is preliminary data.</text>
</comment>
<keyword evidence="4" id="KW-1185">Reference proteome</keyword>
<evidence type="ECO:0008006" key="5">
    <source>
        <dbReference type="Google" id="ProtNLM"/>
    </source>
</evidence>
<keyword evidence="2" id="KW-0812">Transmembrane</keyword>
<reference evidence="3" key="1">
    <citation type="submission" date="2023-10" db="EMBL/GenBank/DDBJ databases">
        <authorList>
            <person name="Chen Y."/>
            <person name="Shah S."/>
            <person name="Dougan E. K."/>
            <person name="Thang M."/>
            <person name="Chan C."/>
        </authorList>
    </citation>
    <scope>NUCLEOTIDE SEQUENCE [LARGE SCALE GENOMIC DNA]</scope>
</reference>
<evidence type="ECO:0000313" key="4">
    <source>
        <dbReference type="Proteomes" id="UP001189429"/>
    </source>
</evidence>
<dbReference type="EMBL" id="CAUYUJ010003670">
    <property type="protein sequence ID" value="CAK0806240.1"/>
    <property type="molecule type" value="Genomic_DNA"/>
</dbReference>
<organism evidence="3 4">
    <name type="scientific">Prorocentrum cordatum</name>
    <dbReference type="NCBI Taxonomy" id="2364126"/>
    <lineage>
        <taxon>Eukaryota</taxon>
        <taxon>Sar</taxon>
        <taxon>Alveolata</taxon>
        <taxon>Dinophyceae</taxon>
        <taxon>Prorocentrales</taxon>
        <taxon>Prorocentraceae</taxon>
        <taxon>Prorocentrum</taxon>
    </lineage>
</organism>
<dbReference type="Proteomes" id="UP001189429">
    <property type="component" value="Unassembled WGS sequence"/>
</dbReference>
<keyword evidence="2" id="KW-0472">Membrane</keyword>
<evidence type="ECO:0000256" key="2">
    <source>
        <dbReference type="SAM" id="Phobius"/>
    </source>
</evidence>
<dbReference type="Gene3D" id="3.40.50.1820">
    <property type="entry name" value="alpha/beta hydrolase"/>
    <property type="match status" value="1"/>
</dbReference>
<accession>A0ABN9QQI5</accession>
<feature type="transmembrane region" description="Helical" evidence="2">
    <location>
        <begin position="91"/>
        <end position="115"/>
    </location>
</feature>
<evidence type="ECO:0000313" key="3">
    <source>
        <dbReference type="EMBL" id="CAK0806240.1"/>
    </source>
</evidence>